<reference evidence="6 7" key="1">
    <citation type="submission" date="2019-06" db="EMBL/GenBank/DDBJ databases">
        <authorList>
            <person name="Srinivasan S."/>
        </authorList>
    </citation>
    <scope>NUCLEOTIDE SEQUENCE [LARGE SCALE GENOMIC DNA]</scope>
    <source>
        <strain evidence="6 7">17J68-5</strain>
    </source>
</reference>
<feature type="domain" description="HTH araC/xylS-type" evidence="5">
    <location>
        <begin position="324"/>
        <end position="428"/>
    </location>
</feature>
<dbReference type="InterPro" id="IPR009057">
    <property type="entry name" value="Homeodomain-like_sf"/>
</dbReference>
<dbReference type="PANTHER" id="PTHR43280:SF29">
    <property type="entry name" value="ARAC-FAMILY TRANSCRIPTIONAL REGULATOR"/>
    <property type="match status" value="1"/>
</dbReference>
<evidence type="ECO:0000256" key="1">
    <source>
        <dbReference type="ARBA" id="ARBA00023015"/>
    </source>
</evidence>
<feature type="transmembrane region" description="Helical" evidence="4">
    <location>
        <begin position="6"/>
        <end position="28"/>
    </location>
</feature>
<dbReference type="GO" id="GO:0003700">
    <property type="term" value="F:DNA-binding transcription factor activity"/>
    <property type="evidence" value="ECO:0007669"/>
    <property type="project" value="InterPro"/>
</dbReference>
<accession>A0A5B7ZU23</accession>
<keyword evidence="1" id="KW-0805">Transcription regulation</keyword>
<dbReference type="SUPFAM" id="SSF46689">
    <property type="entry name" value="Homeodomain-like"/>
    <property type="match status" value="1"/>
</dbReference>
<dbReference type="Gene3D" id="1.10.10.60">
    <property type="entry name" value="Homeodomain-like"/>
    <property type="match status" value="2"/>
</dbReference>
<keyword evidence="4" id="KW-1133">Transmembrane helix</keyword>
<feature type="transmembrane region" description="Helical" evidence="4">
    <location>
        <begin position="200"/>
        <end position="221"/>
    </location>
</feature>
<keyword evidence="3" id="KW-0804">Transcription</keyword>
<dbReference type="Proteomes" id="UP000305398">
    <property type="component" value="Chromosome"/>
</dbReference>
<feature type="transmembrane region" description="Helical" evidence="4">
    <location>
        <begin position="40"/>
        <end position="60"/>
    </location>
</feature>
<dbReference type="GO" id="GO:0043565">
    <property type="term" value="F:sequence-specific DNA binding"/>
    <property type="evidence" value="ECO:0007669"/>
    <property type="project" value="InterPro"/>
</dbReference>
<evidence type="ECO:0000313" key="7">
    <source>
        <dbReference type="Proteomes" id="UP000305398"/>
    </source>
</evidence>
<dbReference type="OrthoDB" id="5492415at2"/>
<evidence type="ECO:0000259" key="5">
    <source>
        <dbReference type="PROSITE" id="PS01124"/>
    </source>
</evidence>
<dbReference type="KEGG" id="hyj:FHG12_00565"/>
<organism evidence="6 7">
    <name type="scientific">Hymenobacter jejuensis</name>
    <dbReference type="NCBI Taxonomy" id="2502781"/>
    <lineage>
        <taxon>Bacteria</taxon>
        <taxon>Pseudomonadati</taxon>
        <taxon>Bacteroidota</taxon>
        <taxon>Cytophagia</taxon>
        <taxon>Cytophagales</taxon>
        <taxon>Hymenobacteraceae</taxon>
        <taxon>Hymenobacter</taxon>
    </lineage>
</organism>
<dbReference type="PROSITE" id="PS00041">
    <property type="entry name" value="HTH_ARAC_FAMILY_1"/>
    <property type="match status" value="1"/>
</dbReference>
<sequence length="431" mass="49659">MLFEFNAYSSLLLPFFLQGIVFAALLVIRARQNDTASDRWLALLLLLNTLPLMQWMLGFANWYDSHDAHSTFMFYFPFSHWLALGPVFYFYFRSLTNREFRFSRAQLWHFAPEALYLAWIVLVGLYDVVWQHEIQGQPFLNHYGTKGRWACINDEVSPWIEAGGYVSVVVYAWLTLREYRQYRHYINNYFSDTERIKFSWLRNLLYAVLLGLGIVLLFNFVNLSVVKLTYVQFWYSFLATGVLVYYLSIAGLLANYQLVAPLRFQPEAVAHGQFIGLSEIPDNQIDVQDGLSFLKSQTATVTTAEPQVSKADVTAEPDLQRWAAKLTRLMETDRPYLAPELTLSTLAAQLRTNTSLLSRVINSCFGQNFNDYVNTYRVAEAERKLQNPNFRHYTLLAVALESGFNSKSTFNRVFKKLRGATPSEIAAGLNS</sequence>
<dbReference type="EMBL" id="CP040896">
    <property type="protein sequence ID" value="QDA58684.1"/>
    <property type="molecule type" value="Genomic_DNA"/>
</dbReference>
<evidence type="ECO:0000313" key="6">
    <source>
        <dbReference type="EMBL" id="QDA58684.1"/>
    </source>
</evidence>
<dbReference type="PANTHER" id="PTHR43280">
    <property type="entry name" value="ARAC-FAMILY TRANSCRIPTIONAL REGULATOR"/>
    <property type="match status" value="1"/>
</dbReference>
<keyword evidence="2" id="KW-0238">DNA-binding</keyword>
<evidence type="ECO:0000256" key="2">
    <source>
        <dbReference type="ARBA" id="ARBA00023125"/>
    </source>
</evidence>
<feature type="transmembrane region" description="Helical" evidence="4">
    <location>
        <begin position="233"/>
        <end position="254"/>
    </location>
</feature>
<dbReference type="RefSeq" id="WP_139513568.1">
    <property type="nucleotide sequence ID" value="NZ_CP040896.1"/>
</dbReference>
<proteinExistence type="predicted"/>
<evidence type="ECO:0000256" key="4">
    <source>
        <dbReference type="SAM" id="Phobius"/>
    </source>
</evidence>
<dbReference type="AlphaFoldDB" id="A0A5B7ZU23"/>
<name>A0A5B7ZU23_9BACT</name>
<dbReference type="Pfam" id="PF12833">
    <property type="entry name" value="HTH_18"/>
    <property type="match status" value="1"/>
</dbReference>
<dbReference type="SMART" id="SM00342">
    <property type="entry name" value="HTH_ARAC"/>
    <property type="match status" value="1"/>
</dbReference>
<dbReference type="InterPro" id="IPR018060">
    <property type="entry name" value="HTH_AraC"/>
</dbReference>
<keyword evidence="4" id="KW-0812">Transmembrane</keyword>
<protein>
    <submittedName>
        <fullName evidence="6">Helix-turn-helix transcriptional regulator</fullName>
    </submittedName>
</protein>
<feature type="transmembrane region" description="Helical" evidence="4">
    <location>
        <begin position="72"/>
        <end position="92"/>
    </location>
</feature>
<keyword evidence="7" id="KW-1185">Reference proteome</keyword>
<dbReference type="InterPro" id="IPR018062">
    <property type="entry name" value="HTH_AraC-typ_CS"/>
</dbReference>
<dbReference type="PROSITE" id="PS01124">
    <property type="entry name" value="HTH_ARAC_FAMILY_2"/>
    <property type="match status" value="1"/>
</dbReference>
<evidence type="ECO:0000256" key="3">
    <source>
        <dbReference type="ARBA" id="ARBA00023163"/>
    </source>
</evidence>
<feature type="transmembrane region" description="Helical" evidence="4">
    <location>
        <begin position="113"/>
        <end position="130"/>
    </location>
</feature>
<gene>
    <name evidence="6" type="ORF">FHG12_00565</name>
</gene>
<keyword evidence="4" id="KW-0472">Membrane</keyword>